<dbReference type="CDD" id="cd06259">
    <property type="entry name" value="YdcF-like"/>
    <property type="match status" value="1"/>
</dbReference>
<dbReference type="InterPro" id="IPR051599">
    <property type="entry name" value="Cell_Envelope_Assoc"/>
</dbReference>
<sequence length="217" mass="23029">MVTLHADIRRLWDYLAVTEAPRAADAVFAFGGPLLAIPEKAAELYAAGLAPLVLVAGKTGTHDDSGWQEPSAVVFAAHLRERGVPDAAIVVAPESTNTLEDVLLGMPLLLARTGRLESLIAVSRPIHQRRALATVRRAYPAYAYVSCPCDEAPPAPTDPADRLLAVARRALGELDRLRIYAAQGNLEPQTVPDDVSAAAERVAAGLASGGDARRQSR</sequence>
<evidence type="ECO:0000259" key="1">
    <source>
        <dbReference type="Pfam" id="PF02698"/>
    </source>
</evidence>
<dbReference type="GO" id="GO:0005886">
    <property type="term" value="C:plasma membrane"/>
    <property type="evidence" value="ECO:0007669"/>
    <property type="project" value="TreeGrafter"/>
</dbReference>
<dbReference type="PANTHER" id="PTHR30336">
    <property type="entry name" value="INNER MEMBRANE PROTEIN, PROBABLE PERMEASE"/>
    <property type="match status" value="1"/>
</dbReference>
<reference evidence="2" key="1">
    <citation type="submission" date="2020-02" db="EMBL/GenBank/DDBJ databases">
        <authorList>
            <person name="Meier V. D."/>
        </authorList>
    </citation>
    <scope>NUCLEOTIDE SEQUENCE</scope>
    <source>
        <strain evidence="2">AVDCRST_MAG19</strain>
    </source>
</reference>
<name>A0A6J4UMF0_9BACT</name>
<dbReference type="AlphaFoldDB" id="A0A6J4UMF0"/>
<dbReference type="EMBL" id="CADCWL010000047">
    <property type="protein sequence ID" value="CAA9554860.1"/>
    <property type="molecule type" value="Genomic_DNA"/>
</dbReference>
<organism evidence="2">
    <name type="scientific">uncultured Thermomicrobiales bacterium</name>
    <dbReference type="NCBI Taxonomy" id="1645740"/>
    <lineage>
        <taxon>Bacteria</taxon>
        <taxon>Pseudomonadati</taxon>
        <taxon>Thermomicrobiota</taxon>
        <taxon>Thermomicrobia</taxon>
        <taxon>Thermomicrobiales</taxon>
        <taxon>environmental samples</taxon>
    </lineage>
</organism>
<feature type="domain" description="DUF218" evidence="1">
    <location>
        <begin position="39"/>
        <end position="156"/>
    </location>
</feature>
<gene>
    <name evidence="2" type="ORF">AVDCRST_MAG19-1133</name>
</gene>
<dbReference type="InterPro" id="IPR003848">
    <property type="entry name" value="DUF218"/>
</dbReference>
<accession>A0A6J4UMF0</accession>
<dbReference type="Gene3D" id="3.40.50.620">
    <property type="entry name" value="HUPs"/>
    <property type="match status" value="1"/>
</dbReference>
<dbReference type="InterPro" id="IPR014729">
    <property type="entry name" value="Rossmann-like_a/b/a_fold"/>
</dbReference>
<dbReference type="Pfam" id="PF02698">
    <property type="entry name" value="DUF218"/>
    <property type="match status" value="1"/>
</dbReference>
<evidence type="ECO:0000313" key="2">
    <source>
        <dbReference type="EMBL" id="CAA9554860.1"/>
    </source>
</evidence>
<protein>
    <recommendedName>
        <fullName evidence="1">DUF218 domain-containing protein</fullName>
    </recommendedName>
</protein>
<dbReference type="PANTHER" id="PTHR30336:SF20">
    <property type="entry name" value="DUF218 DOMAIN-CONTAINING PROTEIN"/>
    <property type="match status" value="1"/>
</dbReference>
<proteinExistence type="predicted"/>